<protein>
    <submittedName>
        <fullName evidence="1">Uncharacterized protein</fullName>
    </submittedName>
</protein>
<organism evidence="1 2">
    <name type="scientific">Desulfosporosinus metallidurans</name>
    <dbReference type="NCBI Taxonomy" id="1888891"/>
    <lineage>
        <taxon>Bacteria</taxon>
        <taxon>Bacillati</taxon>
        <taxon>Bacillota</taxon>
        <taxon>Clostridia</taxon>
        <taxon>Eubacteriales</taxon>
        <taxon>Desulfitobacteriaceae</taxon>
        <taxon>Desulfosporosinus</taxon>
    </lineage>
</organism>
<proteinExistence type="predicted"/>
<evidence type="ECO:0000313" key="2">
    <source>
        <dbReference type="Proteomes" id="UP000186102"/>
    </source>
</evidence>
<dbReference type="Proteomes" id="UP000186102">
    <property type="component" value="Unassembled WGS sequence"/>
</dbReference>
<reference evidence="1 2" key="1">
    <citation type="submission" date="2016-09" db="EMBL/GenBank/DDBJ databases">
        <title>Complete genome of Desulfosporosinus sp. OL.</title>
        <authorList>
            <person name="Mardanov A."/>
            <person name="Beletsky A."/>
            <person name="Panova A."/>
            <person name="Karnachuk O."/>
            <person name="Ravin N."/>
        </authorList>
    </citation>
    <scope>NUCLEOTIDE SEQUENCE [LARGE SCALE GENOMIC DNA]</scope>
    <source>
        <strain evidence="1 2">OL</strain>
    </source>
</reference>
<sequence length="37" mass="4336">MDRMAVDGTLRVHRLNASWGRFLTCIIQKHLGKRLQN</sequence>
<name>A0A1Q8QT03_9FIRM</name>
<comment type="caution">
    <text evidence="1">The sequence shown here is derived from an EMBL/GenBank/DDBJ whole genome shotgun (WGS) entry which is preliminary data.</text>
</comment>
<gene>
    <name evidence="1" type="ORF">DSOL_3043</name>
</gene>
<dbReference type="STRING" id="1888891.DSOL_3043"/>
<dbReference type="AlphaFoldDB" id="A0A1Q8QT03"/>
<dbReference type="EMBL" id="MLBF01000024">
    <property type="protein sequence ID" value="OLN30479.1"/>
    <property type="molecule type" value="Genomic_DNA"/>
</dbReference>
<accession>A0A1Q8QT03</accession>
<keyword evidence="2" id="KW-1185">Reference proteome</keyword>
<evidence type="ECO:0000313" key="1">
    <source>
        <dbReference type="EMBL" id="OLN30479.1"/>
    </source>
</evidence>